<dbReference type="GO" id="GO:0016020">
    <property type="term" value="C:membrane"/>
    <property type="evidence" value="ECO:0007669"/>
    <property type="project" value="TreeGrafter"/>
</dbReference>
<evidence type="ECO:0000313" key="22">
    <source>
        <dbReference type="Proteomes" id="UP000663866"/>
    </source>
</evidence>
<dbReference type="GO" id="GO:0004467">
    <property type="term" value="F:long-chain fatty acid-CoA ligase activity"/>
    <property type="evidence" value="ECO:0007669"/>
    <property type="project" value="UniProtKB-EC"/>
</dbReference>
<evidence type="ECO:0000313" key="16">
    <source>
        <dbReference type="EMBL" id="CAF3792218.1"/>
    </source>
</evidence>
<dbReference type="Proteomes" id="UP000663855">
    <property type="component" value="Unassembled WGS sequence"/>
</dbReference>
<feature type="domain" description="AMP-dependent synthetase/ligase" evidence="9">
    <location>
        <begin position="106"/>
        <end position="212"/>
    </location>
</feature>
<dbReference type="EMBL" id="CAJOBG010004630">
    <property type="protein sequence ID" value="CAF4119443.1"/>
    <property type="molecule type" value="Genomic_DNA"/>
</dbReference>
<dbReference type="EMBL" id="CAJNOV010003521">
    <property type="protein sequence ID" value="CAF1144491.1"/>
    <property type="molecule type" value="Genomic_DNA"/>
</dbReference>
<evidence type="ECO:0000256" key="8">
    <source>
        <dbReference type="ARBA" id="ARBA00026121"/>
    </source>
</evidence>
<dbReference type="Gene3D" id="3.30.60.90">
    <property type="match status" value="1"/>
</dbReference>
<dbReference type="Proteomes" id="UP000663866">
    <property type="component" value="Unassembled WGS sequence"/>
</dbReference>
<organism evidence="20 21">
    <name type="scientific">Rotaria magnacalcarata</name>
    <dbReference type="NCBI Taxonomy" id="392030"/>
    <lineage>
        <taxon>Eukaryota</taxon>
        <taxon>Metazoa</taxon>
        <taxon>Spiralia</taxon>
        <taxon>Gnathifera</taxon>
        <taxon>Rotifera</taxon>
        <taxon>Eurotatoria</taxon>
        <taxon>Bdelloidea</taxon>
        <taxon>Philodinida</taxon>
        <taxon>Philodinidae</taxon>
        <taxon>Rotaria</taxon>
    </lineage>
</organism>
<evidence type="ECO:0000313" key="19">
    <source>
        <dbReference type="EMBL" id="CAF4119443.1"/>
    </source>
</evidence>
<evidence type="ECO:0000313" key="12">
    <source>
        <dbReference type="EMBL" id="CAF1685769.1"/>
    </source>
</evidence>
<dbReference type="Proteomes" id="UP000663887">
    <property type="component" value="Unassembled WGS sequence"/>
</dbReference>
<dbReference type="SUPFAM" id="SSF57850">
    <property type="entry name" value="RING/U-box"/>
    <property type="match status" value="1"/>
</dbReference>
<gene>
    <name evidence="16" type="ORF">BYL167_LOCUS2515</name>
    <name evidence="11" type="ORF">CJN711_LOCUS9214</name>
    <name evidence="18" type="ORF">GIL414_LOCUS9557</name>
    <name evidence="12" type="ORF">KQP761_LOCUS38474</name>
    <name evidence="14" type="ORF">MBJ925_LOCUS24419</name>
    <name evidence="19" type="ORF">OVN521_LOCUS21891</name>
    <name evidence="17" type="ORF">SMN809_LOCUS7642</name>
    <name evidence="20" type="ORF">UXM345_LOCUS23767</name>
    <name evidence="15" type="ORF">WKI299_LOCUS36357</name>
    <name evidence="13" type="ORF">XDN619_LOCUS10189</name>
</gene>
<evidence type="ECO:0000313" key="20">
    <source>
        <dbReference type="EMBL" id="CAF4127123.1"/>
    </source>
</evidence>
<evidence type="ECO:0000256" key="6">
    <source>
        <dbReference type="ARBA" id="ARBA00022833"/>
    </source>
</evidence>
<evidence type="ECO:0000313" key="18">
    <source>
        <dbReference type="EMBL" id="CAF3959872.1"/>
    </source>
</evidence>
<dbReference type="GO" id="GO:0005524">
    <property type="term" value="F:ATP binding"/>
    <property type="evidence" value="ECO:0007669"/>
    <property type="project" value="UniProtKB-KW"/>
</dbReference>
<dbReference type="InterPro" id="IPR000873">
    <property type="entry name" value="AMP-dep_synth/lig_dom"/>
</dbReference>
<evidence type="ECO:0000256" key="5">
    <source>
        <dbReference type="ARBA" id="ARBA00022832"/>
    </source>
</evidence>
<dbReference type="OrthoDB" id="1700726at2759"/>
<dbReference type="Proteomes" id="UP000663856">
    <property type="component" value="Unassembled WGS sequence"/>
</dbReference>
<evidence type="ECO:0000256" key="1">
    <source>
        <dbReference type="ARBA" id="ARBA00022598"/>
    </source>
</evidence>
<dbReference type="PANTHER" id="PTHR43272">
    <property type="entry name" value="LONG-CHAIN-FATTY-ACID--COA LIGASE"/>
    <property type="match status" value="1"/>
</dbReference>
<keyword evidence="5" id="KW-0276">Fatty acid metabolism</keyword>
<comment type="caution">
    <text evidence="20">The sequence shown here is derived from an EMBL/GenBank/DDBJ whole genome shotgun (WGS) entry which is preliminary data.</text>
</comment>
<dbReference type="EC" id="6.2.1.3" evidence="8"/>
<evidence type="ECO:0000259" key="10">
    <source>
        <dbReference type="Pfam" id="PF00569"/>
    </source>
</evidence>
<evidence type="ECO:0000256" key="4">
    <source>
        <dbReference type="ARBA" id="ARBA00022771"/>
    </source>
</evidence>
<feature type="domain" description="ZZ-type" evidence="10">
    <location>
        <begin position="14"/>
        <end position="54"/>
    </location>
</feature>
<dbReference type="InterPro" id="IPR043145">
    <property type="entry name" value="Znf_ZZ_sf"/>
</dbReference>
<dbReference type="EMBL" id="CAJOBI010002250">
    <property type="protein sequence ID" value="CAF3920522.1"/>
    <property type="molecule type" value="Genomic_DNA"/>
</dbReference>
<dbReference type="Pfam" id="PF00569">
    <property type="entry name" value="ZZ"/>
    <property type="match status" value="1"/>
</dbReference>
<dbReference type="EMBL" id="CAJOBJ010003287">
    <property type="protein sequence ID" value="CAF3959872.1"/>
    <property type="molecule type" value="Genomic_DNA"/>
</dbReference>
<dbReference type="SUPFAM" id="SSF56801">
    <property type="entry name" value="Acetyl-CoA synthetase-like"/>
    <property type="match status" value="1"/>
</dbReference>
<evidence type="ECO:0000256" key="7">
    <source>
        <dbReference type="ARBA" id="ARBA00022840"/>
    </source>
</evidence>
<dbReference type="EMBL" id="CAJNRE010012697">
    <property type="protein sequence ID" value="CAF2112538.1"/>
    <property type="molecule type" value="Genomic_DNA"/>
</dbReference>
<keyword evidence="7" id="KW-0067">ATP-binding</keyword>
<dbReference type="Pfam" id="PF00501">
    <property type="entry name" value="AMP-binding"/>
    <property type="match status" value="1"/>
</dbReference>
<dbReference type="InterPro" id="IPR000433">
    <property type="entry name" value="Znf_ZZ"/>
</dbReference>
<name>A0A819WQ88_9BILA</name>
<dbReference type="Proteomes" id="UP000681967">
    <property type="component" value="Unassembled WGS sequence"/>
</dbReference>
<evidence type="ECO:0000313" key="17">
    <source>
        <dbReference type="EMBL" id="CAF3920522.1"/>
    </source>
</evidence>
<evidence type="ECO:0000313" key="11">
    <source>
        <dbReference type="EMBL" id="CAF1144491.1"/>
    </source>
</evidence>
<evidence type="ECO:0000256" key="3">
    <source>
        <dbReference type="ARBA" id="ARBA00022741"/>
    </source>
</evidence>
<keyword evidence="2" id="KW-0479">Metal-binding</keyword>
<dbReference type="PANTHER" id="PTHR43272:SF33">
    <property type="entry name" value="AMP-BINDING DOMAIN-CONTAINING PROTEIN-RELATED"/>
    <property type="match status" value="1"/>
</dbReference>
<keyword evidence="22" id="KW-1185">Reference proteome</keyword>
<dbReference type="EMBL" id="CAJOBF010004171">
    <property type="protein sequence ID" value="CAF4127123.1"/>
    <property type="molecule type" value="Genomic_DNA"/>
</dbReference>
<keyword evidence="1" id="KW-0436">Ligase</keyword>
<keyword evidence="6" id="KW-0862">Zinc</keyword>
<dbReference type="EMBL" id="CAJNRG010003581">
    <property type="protein sequence ID" value="CAF2058714.1"/>
    <property type="molecule type" value="Genomic_DNA"/>
</dbReference>
<dbReference type="Proteomes" id="UP000663842">
    <property type="component" value="Unassembled WGS sequence"/>
</dbReference>
<dbReference type="Gene3D" id="3.40.50.12780">
    <property type="entry name" value="N-terminal domain of ligase-like"/>
    <property type="match status" value="1"/>
</dbReference>
<evidence type="ECO:0000313" key="14">
    <source>
        <dbReference type="EMBL" id="CAF2112538.1"/>
    </source>
</evidence>
<evidence type="ECO:0000259" key="9">
    <source>
        <dbReference type="Pfam" id="PF00501"/>
    </source>
</evidence>
<dbReference type="Proteomes" id="UP000663834">
    <property type="component" value="Unassembled WGS sequence"/>
</dbReference>
<evidence type="ECO:0000313" key="13">
    <source>
        <dbReference type="EMBL" id="CAF2058714.1"/>
    </source>
</evidence>
<dbReference type="AlphaFoldDB" id="A0A819WQ88"/>
<keyword evidence="4" id="KW-0863">Zinc-finger</keyword>
<evidence type="ECO:0000256" key="2">
    <source>
        <dbReference type="ARBA" id="ARBA00022723"/>
    </source>
</evidence>
<dbReference type="EMBL" id="CAJNRF010017725">
    <property type="protein sequence ID" value="CAF2237885.1"/>
    <property type="molecule type" value="Genomic_DNA"/>
</dbReference>
<dbReference type="Proteomes" id="UP000676336">
    <property type="component" value="Unassembled WGS sequence"/>
</dbReference>
<reference evidence="20" key="1">
    <citation type="submission" date="2021-02" db="EMBL/GenBank/DDBJ databases">
        <authorList>
            <person name="Nowell W R."/>
        </authorList>
    </citation>
    <scope>NUCLEOTIDE SEQUENCE</scope>
</reference>
<proteinExistence type="predicted"/>
<dbReference type="InterPro" id="IPR042099">
    <property type="entry name" value="ANL_N_sf"/>
</dbReference>
<keyword evidence="3" id="KW-0547">Nucleotide-binding</keyword>
<sequence length="230" mass="26981">MNATDTIKSTYRFCNRCHRNLKHGESRFNCVVCDNYDLCEECLAVLDPPHPHRMMPELASGKEEVVEKRQNESMASGIQTTITMYHDRYCLGVRDIDKNNSSQYRDTYSWLTFETVGARSRKFGQGLRKIIEPRNFLGICSRNRPEWVITDFACILQSIISVTMYYLFNNWELTYIINNTKLSVVVCDQQMLPKFIRLYAECPSLQHIVCMDPIPEKILGDYQFLFHLEY</sequence>
<accession>A0A819WQ88</accession>
<evidence type="ECO:0000313" key="15">
    <source>
        <dbReference type="EMBL" id="CAF2237885.1"/>
    </source>
</evidence>
<dbReference type="GO" id="GO:0005783">
    <property type="term" value="C:endoplasmic reticulum"/>
    <property type="evidence" value="ECO:0007669"/>
    <property type="project" value="TreeGrafter"/>
</dbReference>
<dbReference type="EMBL" id="CAJNOW010021887">
    <property type="protein sequence ID" value="CAF1685769.1"/>
    <property type="molecule type" value="Genomic_DNA"/>
</dbReference>
<dbReference type="Proteomes" id="UP000681720">
    <property type="component" value="Unassembled WGS sequence"/>
</dbReference>
<evidence type="ECO:0000313" key="21">
    <source>
        <dbReference type="Proteomes" id="UP000663842"/>
    </source>
</evidence>
<dbReference type="GO" id="GO:0008270">
    <property type="term" value="F:zinc ion binding"/>
    <property type="evidence" value="ECO:0007669"/>
    <property type="project" value="UniProtKB-KW"/>
</dbReference>
<dbReference type="EMBL" id="CAJOBH010000443">
    <property type="protein sequence ID" value="CAF3792218.1"/>
    <property type="molecule type" value="Genomic_DNA"/>
</dbReference>
<keyword evidence="5" id="KW-0443">Lipid metabolism</keyword>
<protein>
    <recommendedName>
        <fullName evidence="8">long-chain-fatty-acid--CoA ligase</fullName>
        <ecNumber evidence="8">6.2.1.3</ecNumber>
    </recommendedName>
</protein>
<dbReference type="Proteomes" id="UP000663824">
    <property type="component" value="Unassembled WGS sequence"/>
</dbReference>